<evidence type="ECO:0008006" key="4">
    <source>
        <dbReference type="Google" id="ProtNLM"/>
    </source>
</evidence>
<feature type="region of interest" description="Disordered" evidence="1">
    <location>
        <begin position="453"/>
        <end position="724"/>
    </location>
</feature>
<protein>
    <recommendedName>
        <fullName evidence="4">Ubiquitin-like protease family profile domain-containing protein</fullName>
    </recommendedName>
</protein>
<accession>A0ABR2HPV2</accession>
<feature type="region of interest" description="Disordered" evidence="1">
    <location>
        <begin position="144"/>
        <end position="166"/>
    </location>
</feature>
<organism evidence="2 3">
    <name type="scientific">Apiospora arundinis</name>
    <dbReference type="NCBI Taxonomy" id="335852"/>
    <lineage>
        <taxon>Eukaryota</taxon>
        <taxon>Fungi</taxon>
        <taxon>Dikarya</taxon>
        <taxon>Ascomycota</taxon>
        <taxon>Pezizomycotina</taxon>
        <taxon>Sordariomycetes</taxon>
        <taxon>Xylariomycetidae</taxon>
        <taxon>Amphisphaeriales</taxon>
        <taxon>Apiosporaceae</taxon>
        <taxon>Apiospora</taxon>
    </lineage>
</organism>
<feature type="compositionally biased region" description="Acidic residues" evidence="1">
    <location>
        <begin position="608"/>
        <end position="617"/>
    </location>
</feature>
<dbReference type="EMBL" id="JAPCWZ010000009">
    <property type="protein sequence ID" value="KAK8850909.1"/>
    <property type="molecule type" value="Genomic_DNA"/>
</dbReference>
<gene>
    <name evidence="2" type="ORF">PGQ11_013388</name>
</gene>
<evidence type="ECO:0000313" key="3">
    <source>
        <dbReference type="Proteomes" id="UP001390339"/>
    </source>
</evidence>
<feature type="region of interest" description="Disordered" evidence="1">
    <location>
        <begin position="405"/>
        <end position="440"/>
    </location>
</feature>
<feature type="compositionally biased region" description="Acidic residues" evidence="1">
    <location>
        <begin position="516"/>
        <end position="531"/>
    </location>
</feature>
<keyword evidence="3" id="KW-1185">Reference proteome</keyword>
<feature type="compositionally biased region" description="Basic and acidic residues" evidence="1">
    <location>
        <begin position="492"/>
        <end position="507"/>
    </location>
</feature>
<evidence type="ECO:0000256" key="1">
    <source>
        <dbReference type="SAM" id="MobiDB-lite"/>
    </source>
</evidence>
<comment type="caution">
    <text evidence="2">The sequence shown here is derived from an EMBL/GenBank/DDBJ whole genome shotgun (WGS) entry which is preliminary data.</text>
</comment>
<feature type="compositionally biased region" description="Acidic residues" evidence="1">
    <location>
        <begin position="705"/>
        <end position="717"/>
    </location>
</feature>
<evidence type="ECO:0000313" key="2">
    <source>
        <dbReference type="EMBL" id="KAK8850909.1"/>
    </source>
</evidence>
<feature type="compositionally biased region" description="Basic and acidic residues" evidence="1">
    <location>
        <begin position="533"/>
        <end position="544"/>
    </location>
</feature>
<feature type="compositionally biased region" description="Basic and acidic residues" evidence="1">
    <location>
        <begin position="156"/>
        <end position="166"/>
    </location>
</feature>
<feature type="compositionally biased region" description="Basic and acidic residues" evidence="1">
    <location>
        <begin position="634"/>
        <end position="698"/>
    </location>
</feature>
<reference evidence="2 3" key="1">
    <citation type="journal article" date="2024" name="IMA Fungus">
        <title>Apiospora arundinis, a panoply of carbohydrate-active enzymes and secondary metabolites.</title>
        <authorList>
            <person name="Sorensen T."/>
            <person name="Petersen C."/>
            <person name="Muurmann A.T."/>
            <person name="Christiansen J.V."/>
            <person name="Brundto M.L."/>
            <person name="Overgaard C.K."/>
            <person name="Boysen A.T."/>
            <person name="Wollenberg R.D."/>
            <person name="Larsen T.O."/>
            <person name="Sorensen J.L."/>
            <person name="Nielsen K.L."/>
            <person name="Sondergaard T.E."/>
        </authorList>
    </citation>
    <scope>NUCLEOTIDE SEQUENCE [LARGE SCALE GENOMIC DNA]</scope>
    <source>
        <strain evidence="2 3">AAU 773</strain>
    </source>
</reference>
<name>A0ABR2HPV2_9PEZI</name>
<feature type="compositionally biased region" description="Basic and acidic residues" evidence="1">
    <location>
        <begin position="428"/>
        <end position="440"/>
    </location>
</feature>
<dbReference type="Proteomes" id="UP001390339">
    <property type="component" value="Unassembled WGS sequence"/>
</dbReference>
<sequence>MSDPDQTETVSPETVSREKRKMYAQASNGLANLQLAQNIPVNHSAMEVVVNALWDHLPAAVQSTIFMSPPNGPDLWGGDDEAADAALREIEDVVQKRKASKDLAHWLRSISHLPSVIWPLWVEDEFGSHWVVLYWTSEAEDLKCKDGGGSGGSGGDEQKEKEGEGEKPWVNRIVDIRLFDPALDYGWNTSNGQRNWERRARITRRFARMLRSFRSVYAAPGVGALRWSPRRTKPAAPAQTITLTTPHRNNNDGLGLISGFYANFDLPPRETATGECCYVVVKHLLAAVLGEVLAVDVPLVHNKTQWLTDDPYVVGHARHLGQLAHVHPYLARMEMAGICAWRCMDAQDFQTRIALQPVPDQKIPVTVNGKQYFLDPRELAPPGTEYKPVTWGSTVLALYDNQEAEEAARNQHQQQQQEQEQEQGQPDDAERGTDAEEHKKRCRELNPEATEAELAQLEQSGPLGTGAGTTRKREDPAPGNQGQQERPAAKRPRVEDPYEGDEMKGVEEGSAFTEVDFAEGDQCEDQEEGPSAEEQRLEDPHPVETPHPGVNPYQQVMQEVDEGSPFTEGDQGQEGPSAEEQRLENPGPVNPYQTEMQLVEEGSPFTEGDQDPEGPSEEEQRLLEEQNLEAPSFEEQRLEAPSFEEQRLEAPSFEKQRLEAPSFEEQRLEAQSFEEQRLEAPSFEEQRLEAQSSEEQRLEGPAPVEEYDPDAMEEVEEGSAFTEI</sequence>
<proteinExistence type="predicted"/>